<dbReference type="EMBL" id="JARIHO010000021">
    <property type="protein sequence ID" value="KAJ7346398.1"/>
    <property type="molecule type" value="Genomic_DNA"/>
</dbReference>
<comment type="caution">
    <text evidence="2">The sequence shown here is derived from an EMBL/GenBank/DDBJ whole genome shotgun (WGS) entry which is preliminary data.</text>
</comment>
<feature type="region of interest" description="Disordered" evidence="1">
    <location>
        <begin position="96"/>
        <end position="143"/>
    </location>
</feature>
<dbReference type="AlphaFoldDB" id="A0AAD6ZZG7"/>
<reference evidence="2" key="1">
    <citation type="submission" date="2023-03" db="EMBL/GenBank/DDBJ databases">
        <title>Massive genome expansion in bonnet fungi (Mycena s.s.) driven by repeated elements and novel gene families across ecological guilds.</title>
        <authorList>
            <consortium name="Lawrence Berkeley National Laboratory"/>
            <person name="Harder C.B."/>
            <person name="Miyauchi S."/>
            <person name="Viragh M."/>
            <person name="Kuo A."/>
            <person name="Thoen E."/>
            <person name="Andreopoulos B."/>
            <person name="Lu D."/>
            <person name="Skrede I."/>
            <person name="Drula E."/>
            <person name="Henrissat B."/>
            <person name="Morin E."/>
            <person name="Kohler A."/>
            <person name="Barry K."/>
            <person name="LaButti K."/>
            <person name="Morin E."/>
            <person name="Salamov A."/>
            <person name="Lipzen A."/>
            <person name="Mereny Z."/>
            <person name="Hegedus B."/>
            <person name="Baldrian P."/>
            <person name="Stursova M."/>
            <person name="Weitz H."/>
            <person name="Taylor A."/>
            <person name="Grigoriev I.V."/>
            <person name="Nagy L.G."/>
            <person name="Martin F."/>
            <person name="Kauserud H."/>
        </authorList>
    </citation>
    <scope>NUCLEOTIDE SEQUENCE</scope>
    <source>
        <strain evidence="2">CBHHK002</strain>
    </source>
</reference>
<organism evidence="2 3">
    <name type="scientific">Mycena albidolilacea</name>
    <dbReference type="NCBI Taxonomy" id="1033008"/>
    <lineage>
        <taxon>Eukaryota</taxon>
        <taxon>Fungi</taxon>
        <taxon>Dikarya</taxon>
        <taxon>Basidiomycota</taxon>
        <taxon>Agaricomycotina</taxon>
        <taxon>Agaricomycetes</taxon>
        <taxon>Agaricomycetidae</taxon>
        <taxon>Agaricales</taxon>
        <taxon>Marasmiineae</taxon>
        <taxon>Mycenaceae</taxon>
        <taxon>Mycena</taxon>
    </lineage>
</organism>
<evidence type="ECO:0000256" key="1">
    <source>
        <dbReference type="SAM" id="MobiDB-lite"/>
    </source>
</evidence>
<accession>A0AAD6ZZG7</accession>
<feature type="compositionally biased region" description="Low complexity" evidence="1">
    <location>
        <begin position="96"/>
        <end position="142"/>
    </location>
</feature>
<protein>
    <submittedName>
        <fullName evidence="2">Uncharacterized protein</fullName>
    </submittedName>
</protein>
<name>A0AAD6ZZG7_9AGAR</name>
<evidence type="ECO:0000313" key="2">
    <source>
        <dbReference type="EMBL" id="KAJ7346398.1"/>
    </source>
</evidence>
<sequence>MIPVSSSLPLSSQLANVQNSVFSIELNHPSFNSALAVANNVNPADNNCTINLPPVSAEDNYTLTFGNITDINDVFATTGSFSIGVAVLRSSGHSTVGTSGSVTQSGSASQASATSPTVSRSGSASTSNSGSGPSPSPTGNTPARLHTPVVVLFTLVGAAFIF</sequence>
<keyword evidence="3" id="KW-1185">Reference proteome</keyword>
<dbReference type="Proteomes" id="UP001218218">
    <property type="component" value="Unassembled WGS sequence"/>
</dbReference>
<gene>
    <name evidence="2" type="ORF">DFH08DRAFT_810231</name>
</gene>
<proteinExistence type="predicted"/>
<evidence type="ECO:0000313" key="3">
    <source>
        <dbReference type="Proteomes" id="UP001218218"/>
    </source>
</evidence>